<keyword evidence="6" id="KW-0508">mRNA splicing</keyword>
<dbReference type="Pfam" id="PF00400">
    <property type="entry name" value="WD40"/>
    <property type="match status" value="4"/>
</dbReference>
<evidence type="ECO:0000313" key="11">
    <source>
        <dbReference type="EMBL" id="QOU22787.1"/>
    </source>
</evidence>
<dbReference type="SMART" id="SM00320">
    <property type="entry name" value="WD40"/>
    <property type="match status" value="6"/>
</dbReference>
<feature type="repeat" description="WD" evidence="9">
    <location>
        <begin position="316"/>
        <end position="349"/>
    </location>
</feature>
<dbReference type="PRINTS" id="PR00320">
    <property type="entry name" value="GPROTEINBRPT"/>
</dbReference>
<dbReference type="InterPro" id="IPR036322">
    <property type="entry name" value="WD40_repeat_dom_sf"/>
</dbReference>
<dbReference type="Proteomes" id="UP000663131">
    <property type="component" value="Chromosome 9"/>
</dbReference>
<feature type="region of interest" description="Disordered" evidence="10">
    <location>
        <begin position="1"/>
        <end position="43"/>
    </location>
</feature>
<dbReference type="PROSITE" id="PS50294">
    <property type="entry name" value="WD_REPEATS_REGION"/>
    <property type="match status" value="3"/>
</dbReference>
<dbReference type="KEGG" id="bbrx:BRETT_002972"/>
<evidence type="ECO:0000256" key="1">
    <source>
        <dbReference type="ARBA" id="ARBA00004123"/>
    </source>
</evidence>
<dbReference type="RefSeq" id="XP_041139280.1">
    <property type="nucleotide sequence ID" value="XM_041281489.1"/>
</dbReference>
<feature type="compositionally biased region" description="Low complexity" evidence="10">
    <location>
        <begin position="1"/>
        <end position="10"/>
    </location>
</feature>
<dbReference type="FunFam" id="2.130.10.10:FF:000034">
    <property type="entry name" value="Pre-mRNA-processing factor 17, putative"/>
    <property type="match status" value="1"/>
</dbReference>
<dbReference type="InterPro" id="IPR001680">
    <property type="entry name" value="WD40_rpt"/>
</dbReference>
<dbReference type="SUPFAM" id="SSF50978">
    <property type="entry name" value="WD40 repeat-like"/>
    <property type="match status" value="1"/>
</dbReference>
<sequence>MSLVSGYSSGSDEESDRNKRPSDANLDFEQSKLLDKPASMPVEKTVTGDMQHIKIDATSFKRRKRFFEESRISNAEFKNDSKTIKKTRKGSDDPYDYASYLGPWAGYDNDDSSSSEEIEDSKENLKNFSVPKEDDAEDYRKAAETETTELFEKKQVPILHPPSQSKIDFNGTPGEQKCYVPRKVLFTYHAHENGVQILQFLPKTGHLILSSGNDNNIKIWEVYGRHKLLRGYYGHTKPVNYINFSQDGTKFISCSYDKYVKIWDTEKGTCINKLKLRSYPTVAKFNPKKNNEFLIGNAKANIEHYDLNSNDIVQSYESHRGAINDMIFINDGTNLVTSSADKTIKIWNLGVNMPIKEIKGTKQQSMPSLQMHPSGKYFCAQSMDNTIVTFTTKKNDKFRRIRKKTFTGHHSAGYAIDIQFTPDGRSLASGDAVGFTYFWDWKTTKLIKKIKTDDQPITKIDTHPLESSMMAMAGSTGKIFLYD</sequence>
<evidence type="ECO:0000256" key="4">
    <source>
        <dbReference type="ARBA" id="ARBA00022728"/>
    </source>
</evidence>
<evidence type="ECO:0000256" key="6">
    <source>
        <dbReference type="ARBA" id="ARBA00023187"/>
    </source>
</evidence>
<dbReference type="OrthoDB" id="10257301at2759"/>
<reference evidence="11" key="1">
    <citation type="submission" date="2020-10" db="EMBL/GenBank/DDBJ databases">
        <authorList>
            <person name="Palmer J.M."/>
        </authorList>
    </citation>
    <scope>NUCLEOTIDE SEQUENCE</scope>
    <source>
        <strain evidence="11">UCD 2041</strain>
    </source>
</reference>
<dbReference type="EMBL" id="CP063137">
    <property type="protein sequence ID" value="QOU22787.1"/>
    <property type="molecule type" value="Genomic_DNA"/>
</dbReference>
<dbReference type="AlphaFoldDB" id="A0A871R7X7"/>
<dbReference type="GeneID" id="64574896"/>
<evidence type="ECO:0000256" key="2">
    <source>
        <dbReference type="ARBA" id="ARBA00022574"/>
    </source>
</evidence>
<dbReference type="GO" id="GO:0003729">
    <property type="term" value="F:mRNA binding"/>
    <property type="evidence" value="ECO:0007669"/>
    <property type="project" value="TreeGrafter"/>
</dbReference>
<evidence type="ECO:0000313" key="12">
    <source>
        <dbReference type="Proteomes" id="UP000663131"/>
    </source>
</evidence>
<dbReference type="InterPro" id="IPR019775">
    <property type="entry name" value="WD40_repeat_CS"/>
</dbReference>
<dbReference type="GO" id="GO:0071013">
    <property type="term" value="C:catalytic step 2 spliceosome"/>
    <property type="evidence" value="ECO:0007669"/>
    <property type="project" value="InterPro"/>
</dbReference>
<keyword evidence="3" id="KW-0507">mRNA processing</keyword>
<protein>
    <recommendedName>
        <fullName evidence="8">Pre-mRNA-processing factor 17</fullName>
    </recommendedName>
</protein>
<reference evidence="11" key="2">
    <citation type="journal article" name="BMC Genomics">
        <title>New genome assemblies reveal patterns of domestication and adaptation across Brettanomyces (Dekkera) species.</title>
        <authorList>
            <person name="Roach M.J."/>
            <person name="Borneman A.R."/>
        </authorList>
    </citation>
    <scope>NUCLEOTIDE SEQUENCE</scope>
    <source>
        <strain evidence="11">UCD 2041</strain>
    </source>
</reference>
<evidence type="ECO:0000256" key="9">
    <source>
        <dbReference type="PROSITE-ProRule" id="PRU00221"/>
    </source>
</evidence>
<dbReference type="PANTHER" id="PTHR43979:SF1">
    <property type="entry name" value="PRE-MRNA-PROCESSING FACTOR 17"/>
    <property type="match status" value="1"/>
</dbReference>
<organism evidence="11 12">
    <name type="scientific">Dekkera bruxellensis</name>
    <name type="common">Brettanomyces custersii</name>
    <dbReference type="NCBI Taxonomy" id="5007"/>
    <lineage>
        <taxon>Eukaryota</taxon>
        <taxon>Fungi</taxon>
        <taxon>Dikarya</taxon>
        <taxon>Ascomycota</taxon>
        <taxon>Saccharomycotina</taxon>
        <taxon>Pichiomycetes</taxon>
        <taxon>Pichiales</taxon>
        <taxon>Pichiaceae</taxon>
        <taxon>Brettanomyces</taxon>
    </lineage>
</organism>
<keyword evidence="5" id="KW-0677">Repeat</keyword>
<evidence type="ECO:0000256" key="5">
    <source>
        <dbReference type="ARBA" id="ARBA00022737"/>
    </source>
</evidence>
<gene>
    <name evidence="11" type="ORF">BRETT_002972</name>
</gene>
<keyword evidence="7" id="KW-0539">Nucleus</keyword>
<feature type="repeat" description="WD" evidence="9">
    <location>
        <begin position="232"/>
        <end position="273"/>
    </location>
</feature>
<keyword evidence="2 9" id="KW-0853">WD repeat</keyword>
<name>A0A871R7X7_DEKBR</name>
<dbReference type="Gene3D" id="2.130.10.10">
    <property type="entry name" value="YVTN repeat-like/Quinoprotein amine dehydrogenase"/>
    <property type="match status" value="1"/>
</dbReference>
<dbReference type="PROSITE" id="PS00678">
    <property type="entry name" value="WD_REPEATS_1"/>
    <property type="match status" value="2"/>
</dbReference>
<evidence type="ECO:0000256" key="3">
    <source>
        <dbReference type="ARBA" id="ARBA00022664"/>
    </source>
</evidence>
<comment type="subcellular location">
    <subcellularLocation>
        <location evidence="1">Nucleus</location>
    </subcellularLocation>
</comment>
<dbReference type="PANTHER" id="PTHR43979">
    <property type="entry name" value="PRE-MRNA-PROCESSING FACTOR 17"/>
    <property type="match status" value="1"/>
</dbReference>
<evidence type="ECO:0000256" key="7">
    <source>
        <dbReference type="ARBA" id="ARBA00023242"/>
    </source>
</evidence>
<accession>A0A871R7X7</accession>
<dbReference type="InterPro" id="IPR032847">
    <property type="entry name" value="PRPF17"/>
</dbReference>
<dbReference type="GO" id="GO:0000398">
    <property type="term" value="P:mRNA splicing, via spliceosome"/>
    <property type="evidence" value="ECO:0007669"/>
    <property type="project" value="InterPro"/>
</dbReference>
<evidence type="ECO:0000256" key="8">
    <source>
        <dbReference type="ARBA" id="ARBA00068146"/>
    </source>
</evidence>
<dbReference type="InterPro" id="IPR015943">
    <property type="entry name" value="WD40/YVTN_repeat-like_dom_sf"/>
</dbReference>
<dbReference type="PROSITE" id="PS50082">
    <property type="entry name" value="WD_REPEATS_2"/>
    <property type="match status" value="3"/>
</dbReference>
<dbReference type="InterPro" id="IPR020472">
    <property type="entry name" value="WD40_PAC1"/>
</dbReference>
<proteinExistence type="predicted"/>
<evidence type="ECO:0000256" key="10">
    <source>
        <dbReference type="SAM" id="MobiDB-lite"/>
    </source>
</evidence>
<keyword evidence="4" id="KW-0747">Spliceosome</keyword>
<feature type="repeat" description="WD" evidence="9">
    <location>
        <begin position="188"/>
        <end position="222"/>
    </location>
</feature>